<accession>A0A9D2DUX9</accession>
<organism evidence="1 2">
    <name type="scientific">Candidatus Blautia faecigallinarum</name>
    <dbReference type="NCBI Taxonomy" id="2838488"/>
    <lineage>
        <taxon>Bacteria</taxon>
        <taxon>Bacillati</taxon>
        <taxon>Bacillota</taxon>
        <taxon>Clostridia</taxon>
        <taxon>Lachnospirales</taxon>
        <taxon>Lachnospiraceae</taxon>
        <taxon>Blautia</taxon>
    </lineage>
</organism>
<evidence type="ECO:0000313" key="2">
    <source>
        <dbReference type="Proteomes" id="UP000824041"/>
    </source>
</evidence>
<comment type="caution">
    <text evidence="1">The sequence shown here is derived from an EMBL/GenBank/DDBJ whole genome shotgun (WGS) entry which is preliminary data.</text>
</comment>
<sequence>MALSIDSKVKELQKNPAAAELLEKYAPGFKTNPQMKLVGALTFRKLASFPQAGISPEKLEEIDAALKELEE</sequence>
<gene>
    <name evidence="1" type="ORF">IAA21_11935</name>
</gene>
<protein>
    <submittedName>
        <fullName evidence="1">Uncharacterized protein</fullName>
    </submittedName>
</protein>
<dbReference type="EMBL" id="DXBU01000157">
    <property type="protein sequence ID" value="HIZ23484.1"/>
    <property type="molecule type" value="Genomic_DNA"/>
</dbReference>
<name>A0A9D2DUX9_9FIRM</name>
<dbReference type="Proteomes" id="UP000824041">
    <property type="component" value="Unassembled WGS sequence"/>
</dbReference>
<evidence type="ECO:0000313" key="1">
    <source>
        <dbReference type="EMBL" id="HIZ23484.1"/>
    </source>
</evidence>
<proteinExistence type="predicted"/>
<reference evidence="1" key="2">
    <citation type="submission" date="2021-04" db="EMBL/GenBank/DDBJ databases">
        <authorList>
            <person name="Gilroy R."/>
        </authorList>
    </citation>
    <scope>NUCLEOTIDE SEQUENCE</scope>
    <source>
        <strain evidence="1">14324</strain>
    </source>
</reference>
<dbReference type="AlphaFoldDB" id="A0A9D2DUX9"/>
<reference evidence="1" key="1">
    <citation type="journal article" date="2021" name="PeerJ">
        <title>Extensive microbial diversity within the chicken gut microbiome revealed by metagenomics and culture.</title>
        <authorList>
            <person name="Gilroy R."/>
            <person name="Ravi A."/>
            <person name="Getino M."/>
            <person name="Pursley I."/>
            <person name="Horton D.L."/>
            <person name="Alikhan N.F."/>
            <person name="Baker D."/>
            <person name="Gharbi K."/>
            <person name="Hall N."/>
            <person name="Watson M."/>
            <person name="Adriaenssens E.M."/>
            <person name="Foster-Nyarko E."/>
            <person name="Jarju S."/>
            <person name="Secka A."/>
            <person name="Antonio M."/>
            <person name="Oren A."/>
            <person name="Chaudhuri R.R."/>
            <person name="La Ragione R."/>
            <person name="Hildebrand F."/>
            <person name="Pallen M.J."/>
        </authorList>
    </citation>
    <scope>NUCLEOTIDE SEQUENCE</scope>
    <source>
        <strain evidence="1">14324</strain>
    </source>
</reference>